<dbReference type="EMBL" id="AGNL01008033">
    <property type="protein sequence ID" value="EJK70797.1"/>
    <property type="molecule type" value="Genomic_DNA"/>
</dbReference>
<dbReference type="eggNOG" id="ENOG502SKEF">
    <property type="taxonomic scope" value="Eukaryota"/>
</dbReference>
<accession>K0TJM2</accession>
<dbReference type="Gene3D" id="3.40.50.11550">
    <property type="match status" value="1"/>
</dbReference>
<dbReference type="OrthoDB" id="44523at2759"/>
<dbReference type="InterPro" id="IPR007314">
    <property type="entry name" value="Cofac_haem-bd_dom"/>
</dbReference>
<dbReference type="AlphaFoldDB" id="K0TJM2"/>
<keyword evidence="2" id="KW-0732">Signal</keyword>
<dbReference type="Pfam" id="PF04187">
    <property type="entry name" value="Cofac_haem_bdg"/>
    <property type="match status" value="1"/>
</dbReference>
<evidence type="ECO:0000313" key="4">
    <source>
        <dbReference type="EMBL" id="EJK70797.1"/>
    </source>
</evidence>
<evidence type="ECO:0000259" key="3">
    <source>
        <dbReference type="Pfam" id="PF04187"/>
    </source>
</evidence>
<feature type="signal peptide" evidence="2">
    <location>
        <begin position="1"/>
        <end position="27"/>
    </location>
</feature>
<protein>
    <recommendedName>
        <fullName evidence="3">Haem-binding uptake Tiki superfamily ChaN domain-containing protein</fullName>
    </recommendedName>
</protein>
<comment type="caution">
    <text evidence="4">The sequence shown here is derived from an EMBL/GenBank/DDBJ whole genome shotgun (WGS) entry which is preliminary data.</text>
</comment>
<organism evidence="4 5">
    <name type="scientific">Thalassiosira oceanica</name>
    <name type="common">Marine diatom</name>
    <dbReference type="NCBI Taxonomy" id="159749"/>
    <lineage>
        <taxon>Eukaryota</taxon>
        <taxon>Sar</taxon>
        <taxon>Stramenopiles</taxon>
        <taxon>Ochrophyta</taxon>
        <taxon>Bacillariophyta</taxon>
        <taxon>Coscinodiscophyceae</taxon>
        <taxon>Thalassiosirophycidae</taxon>
        <taxon>Thalassiosirales</taxon>
        <taxon>Thalassiosiraceae</taxon>
        <taxon>Thalassiosira</taxon>
    </lineage>
</organism>
<keyword evidence="5" id="KW-1185">Reference proteome</keyword>
<evidence type="ECO:0000256" key="2">
    <source>
        <dbReference type="SAM" id="SignalP"/>
    </source>
</evidence>
<reference evidence="4 5" key="1">
    <citation type="journal article" date="2012" name="Genome Biol.">
        <title>Genome and low-iron response of an oceanic diatom adapted to chronic iron limitation.</title>
        <authorList>
            <person name="Lommer M."/>
            <person name="Specht M."/>
            <person name="Roy A.S."/>
            <person name="Kraemer L."/>
            <person name="Andreson R."/>
            <person name="Gutowska M.A."/>
            <person name="Wolf J."/>
            <person name="Bergner S.V."/>
            <person name="Schilhabel M.B."/>
            <person name="Klostermeier U.C."/>
            <person name="Beiko R.G."/>
            <person name="Rosenstiel P."/>
            <person name="Hippler M."/>
            <person name="Laroche J."/>
        </authorList>
    </citation>
    <scope>NUCLEOTIDE SEQUENCE [LARGE SCALE GENOMIC DNA]</scope>
    <source>
        <strain evidence="4 5">CCMP1005</strain>
    </source>
</reference>
<dbReference type="Proteomes" id="UP000266841">
    <property type="component" value="Unassembled WGS sequence"/>
</dbReference>
<proteinExistence type="predicted"/>
<evidence type="ECO:0000256" key="1">
    <source>
        <dbReference type="SAM" id="MobiDB-lite"/>
    </source>
</evidence>
<feature type="region of interest" description="Disordered" evidence="1">
    <location>
        <begin position="54"/>
        <end position="75"/>
    </location>
</feature>
<gene>
    <name evidence="4" type="ORF">THAOC_07814</name>
</gene>
<feature type="chain" id="PRO_5003841151" description="Haem-binding uptake Tiki superfamily ChaN domain-containing protein" evidence="2">
    <location>
        <begin position="28"/>
        <end position="485"/>
    </location>
</feature>
<dbReference type="OMA" id="VADYLWF"/>
<sequence>MNIRRKGKGIGCKTLLATALLSGRAVAFSVTRNLLATHELLEPSITKEMGAETATCDQHPPAPGDSSQSTRRDVLRQSAASLVTSVGASALASTTANALPNPLEPTYKRSDGGVYKPAKRCTAYLVDSTVPPSLIPYRASREAAILKGLGAGSGTQKSALVADEVNLNNFMNKAVFGSINAVKNAVGNGGGSGKSGPDYQSFVFLGANFDNTFTADPEKTGGMANADAELAVQLLTDITKPKERNGNTAVGLAFAPQASQGALDEYLASSASGDDVSERKLADGLRAAGANEDAIANHVPIMRFARQKRLALLALAPDTADIETISKGGLQSLSADRRDAYVTDAQGFISLTQEPKFKLYSQKSLLKDAPQSTDESTQKSEQANFFAERILVHEAAATAVSRWATSRPDSLVVTFLNPGTLVTDEAVTTILLNPSAKETLSESRWLRLEIGTAPNNWEYQTKVADYLWFSSSPKVNMIPRMMNEQ</sequence>
<name>K0TJM2_THAOC</name>
<evidence type="ECO:0000313" key="5">
    <source>
        <dbReference type="Proteomes" id="UP000266841"/>
    </source>
</evidence>
<feature type="domain" description="Haem-binding uptake Tiki superfamily ChaN" evidence="3">
    <location>
        <begin position="227"/>
        <end position="413"/>
    </location>
</feature>
<dbReference type="SUPFAM" id="SSF159501">
    <property type="entry name" value="EreA/ChaN-like"/>
    <property type="match status" value="1"/>
</dbReference>